<accession>A0A7Y9UTJ2</accession>
<keyword evidence="2" id="KW-1185">Reference proteome</keyword>
<dbReference type="AlphaFoldDB" id="A0A7Y9UTJ2"/>
<gene>
    <name evidence="1" type="ORF">BJ980_001302</name>
</gene>
<name>A0A7Y9UTJ2_9ACTN</name>
<sequence>MTWEAFHSRGDVLRRVLDEVARRRDGQLPMALSGVRETFRDELDLLGALQLRWHTRLQGKIERELADQPLDLETAAIHAWRAAADEIPGVREVLDHYAAHPVDDQMARAMRTAVAKQRQTLAVVAGRVSSMDADEHGARIGAEIEAAARAGHVLPEPPAPRDNVRLLDRLRAAMAAA</sequence>
<evidence type="ECO:0000313" key="2">
    <source>
        <dbReference type="Proteomes" id="UP000540656"/>
    </source>
</evidence>
<reference evidence="1 2" key="1">
    <citation type="submission" date="2020-07" db="EMBL/GenBank/DDBJ databases">
        <title>Sequencing the genomes of 1000 actinobacteria strains.</title>
        <authorList>
            <person name="Klenk H.-P."/>
        </authorList>
    </citation>
    <scope>NUCLEOTIDE SEQUENCE [LARGE SCALE GENOMIC DNA]</scope>
    <source>
        <strain evidence="1 2">DSM 23819</strain>
    </source>
</reference>
<dbReference type="EMBL" id="JACCAA010000001">
    <property type="protein sequence ID" value="NYG58379.1"/>
    <property type="molecule type" value="Genomic_DNA"/>
</dbReference>
<organism evidence="1 2">
    <name type="scientific">Nocardioides daedukensis</name>
    <dbReference type="NCBI Taxonomy" id="634462"/>
    <lineage>
        <taxon>Bacteria</taxon>
        <taxon>Bacillati</taxon>
        <taxon>Actinomycetota</taxon>
        <taxon>Actinomycetes</taxon>
        <taxon>Propionibacteriales</taxon>
        <taxon>Nocardioidaceae</taxon>
        <taxon>Nocardioides</taxon>
    </lineage>
</organism>
<dbReference type="RefSeq" id="WP_179501550.1">
    <property type="nucleotide sequence ID" value="NZ_JACCAA010000001.1"/>
</dbReference>
<comment type="caution">
    <text evidence="1">The sequence shown here is derived from an EMBL/GenBank/DDBJ whole genome shotgun (WGS) entry which is preliminary data.</text>
</comment>
<protein>
    <submittedName>
        <fullName evidence="1">Uncharacterized protein</fullName>
    </submittedName>
</protein>
<evidence type="ECO:0000313" key="1">
    <source>
        <dbReference type="EMBL" id="NYG58379.1"/>
    </source>
</evidence>
<proteinExistence type="predicted"/>
<dbReference type="Proteomes" id="UP000540656">
    <property type="component" value="Unassembled WGS sequence"/>
</dbReference>